<evidence type="ECO:0000313" key="4">
    <source>
        <dbReference type="Proteomes" id="UP000242638"/>
    </source>
</evidence>
<dbReference type="SUPFAM" id="SSF88713">
    <property type="entry name" value="Glycoside hydrolase/deacetylase"/>
    <property type="match status" value="1"/>
</dbReference>
<dbReference type="InterPro" id="IPR000602">
    <property type="entry name" value="Glyco_hydro_38_N"/>
</dbReference>
<dbReference type="GeneTree" id="ENSGT01030000234638"/>
<dbReference type="PANTHER" id="PTHR11607">
    <property type="entry name" value="ALPHA-MANNOSIDASE"/>
    <property type="match status" value="1"/>
</dbReference>
<organism evidence="3 4">
    <name type="scientific">Poecilia reticulata</name>
    <name type="common">Guppy</name>
    <name type="synonym">Acanthophacelus reticulatus</name>
    <dbReference type="NCBI Taxonomy" id="8081"/>
    <lineage>
        <taxon>Eukaryota</taxon>
        <taxon>Metazoa</taxon>
        <taxon>Chordata</taxon>
        <taxon>Craniata</taxon>
        <taxon>Vertebrata</taxon>
        <taxon>Euteleostomi</taxon>
        <taxon>Actinopterygii</taxon>
        <taxon>Neopterygii</taxon>
        <taxon>Teleostei</taxon>
        <taxon>Neoteleostei</taxon>
        <taxon>Acanthomorphata</taxon>
        <taxon>Ovalentaria</taxon>
        <taxon>Atherinomorphae</taxon>
        <taxon>Cyprinodontiformes</taxon>
        <taxon>Poeciliidae</taxon>
        <taxon>Poeciliinae</taxon>
        <taxon>Poecilia</taxon>
    </lineage>
</organism>
<feature type="region of interest" description="Disordered" evidence="1">
    <location>
        <begin position="69"/>
        <end position="93"/>
    </location>
</feature>
<dbReference type="InterPro" id="IPR011330">
    <property type="entry name" value="Glyco_hydro/deAcase_b/a-brl"/>
</dbReference>
<evidence type="ECO:0000313" key="3">
    <source>
        <dbReference type="Ensembl" id="ENSPREP00000025425.1"/>
    </source>
</evidence>
<dbReference type="Proteomes" id="UP000242638">
    <property type="component" value="Unassembled WGS sequence"/>
</dbReference>
<name>A0A3P9PUG1_POERE</name>
<dbReference type="InterPro" id="IPR050843">
    <property type="entry name" value="Glycosyl_Hydrlase_38"/>
</dbReference>
<dbReference type="GO" id="GO:0006491">
    <property type="term" value="P:N-glycan processing"/>
    <property type="evidence" value="ECO:0007669"/>
    <property type="project" value="TreeGrafter"/>
</dbReference>
<dbReference type="InterPro" id="IPR027291">
    <property type="entry name" value="Glyco_hydro_38_N_sf"/>
</dbReference>
<evidence type="ECO:0000256" key="1">
    <source>
        <dbReference type="SAM" id="MobiDB-lite"/>
    </source>
</evidence>
<dbReference type="Pfam" id="PF01074">
    <property type="entry name" value="Glyco_hydro_38N"/>
    <property type="match status" value="2"/>
</dbReference>
<reference evidence="3" key="3">
    <citation type="submission" date="2025-09" db="UniProtKB">
        <authorList>
            <consortium name="Ensembl"/>
        </authorList>
    </citation>
    <scope>IDENTIFICATION</scope>
    <source>
        <strain evidence="3">Guanapo</strain>
    </source>
</reference>
<dbReference type="STRING" id="8081.ENSPREP00000025425"/>
<accession>A0A3P9PUG1</accession>
<dbReference type="GO" id="GO:0004559">
    <property type="term" value="F:alpha-mannosidase activity"/>
    <property type="evidence" value="ECO:0007669"/>
    <property type="project" value="InterPro"/>
</dbReference>
<dbReference type="Bgee" id="ENSPREG00000017167">
    <property type="expression patterns" value="Expressed in caudal fin and 1 other cell type or tissue"/>
</dbReference>
<dbReference type="Ensembl" id="ENSPRET00000025682.1">
    <property type="protein sequence ID" value="ENSPREP00000025425.1"/>
    <property type="gene ID" value="ENSPREG00000017167.1"/>
</dbReference>
<dbReference type="PANTHER" id="PTHR11607:SF69">
    <property type="entry name" value="ALPHA-MANNOSIDASE 2"/>
    <property type="match status" value="1"/>
</dbReference>
<dbReference type="Gene3D" id="3.20.110.10">
    <property type="entry name" value="Glycoside hydrolase 38, N terminal domain"/>
    <property type="match status" value="2"/>
</dbReference>
<feature type="domain" description="Glycoside hydrolase family 38 N-terminal" evidence="2">
    <location>
        <begin position="145"/>
        <end position="184"/>
    </location>
</feature>
<evidence type="ECO:0000259" key="2">
    <source>
        <dbReference type="Pfam" id="PF01074"/>
    </source>
</evidence>
<sequence length="308" mass="34632">MKRGRVLPVLVGGVFCLAVMSLYRMLDQSGVCVQDLSRLQLKIDRLERLLVDNNRLVARMRDSLLVRESPEGRGGANVSSNSAHSRAAAPPGCRKAEELKDGADGVQLLDVYDLLPFDNPDGGAWKQGFEISYRGDEWAEQPLELFLVPHSHNDPGWVKTFDGYYQDQTRHILDNMLVKLGEDSSLVGAGQLELVTGGWVMADEANSHYFAMLDQLMEGHQWLQTHLGVKPSSGWAVDPFGHSPSMTYLLKGAGLSNMLIQRVHYSIKKYFSQQRTLEFLWRQSWGERGRGTLSALMYRGNFLFDVSR</sequence>
<protein>
    <recommendedName>
        <fullName evidence="2">Glycoside hydrolase family 38 N-terminal domain-containing protein</fullName>
    </recommendedName>
</protein>
<dbReference type="GO" id="GO:0006013">
    <property type="term" value="P:mannose metabolic process"/>
    <property type="evidence" value="ECO:0007669"/>
    <property type="project" value="InterPro"/>
</dbReference>
<dbReference type="GO" id="GO:0000139">
    <property type="term" value="C:Golgi membrane"/>
    <property type="evidence" value="ECO:0007669"/>
    <property type="project" value="TreeGrafter"/>
</dbReference>
<dbReference type="AlphaFoldDB" id="A0A3P9PUG1"/>
<reference evidence="3" key="2">
    <citation type="submission" date="2025-08" db="UniProtKB">
        <authorList>
            <consortium name="Ensembl"/>
        </authorList>
    </citation>
    <scope>IDENTIFICATION</scope>
    <source>
        <strain evidence="3">Guanapo</strain>
    </source>
</reference>
<keyword evidence="4" id="KW-1185">Reference proteome</keyword>
<dbReference type="OMA" id="WGEWISA"/>
<reference evidence="4" key="1">
    <citation type="submission" date="2013-11" db="EMBL/GenBank/DDBJ databases">
        <title>The genomic landscape of the Guanapo guppy.</title>
        <authorList>
            <person name="Kuenstner A."/>
            <person name="Dreyer C."/>
        </authorList>
    </citation>
    <scope>NUCLEOTIDE SEQUENCE</scope>
    <source>
        <strain evidence="4">Guanapo</strain>
    </source>
</reference>
<proteinExistence type="predicted"/>
<feature type="domain" description="Glycoside hydrolase family 38 N-terminal" evidence="2">
    <location>
        <begin position="185"/>
        <end position="287"/>
    </location>
</feature>